<evidence type="ECO:0000313" key="4">
    <source>
        <dbReference type="EMBL" id="QUD89938.1"/>
    </source>
</evidence>
<dbReference type="Proteomes" id="UP000676409">
    <property type="component" value="Chromosome"/>
</dbReference>
<proteinExistence type="predicted"/>
<dbReference type="GO" id="GO:0016787">
    <property type="term" value="F:hydrolase activity"/>
    <property type="evidence" value="ECO:0007669"/>
    <property type="project" value="UniProtKB-KW"/>
</dbReference>
<dbReference type="Pfam" id="PF04101">
    <property type="entry name" value="Glyco_tran_28_C"/>
    <property type="match status" value="1"/>
</dbReference>
<evidence type="ECO:0000313" key="5">
    <source>
        <dbReference type="Proteomes" id="UP000676409"/>
    </source>
</evidence>
<dbReference type="Gene3D" id="3.40.50.11190">
    <property type="match status" value="1"/>
</dbReference>
<dbReference type="PANTHER" id="PTHR21015">
    <property type="entry name" value="UDP-N-ACETYLGLUCOSAMINE--N-ACETYLMURAMYL-(PENTAPEPTIDE) PYROPHOSPHORYL-UNDECAPRENOL N-ACETYLGLUCOSAMINE TRANSFERASE 1"/>
    <property type="match status" value="1"/>
</dbReference>
<dbReference type="AlphaFoldDB" id="A0A975G2I0"/>
<name>A0A975G2I0_9CAUL</name>
<reference evidence="4" key="1">
    <citation type="submission" date="2021-04" db="EMBL/GenBank/DDBJ databases">
        <title>The complete genome sequence of Caulobacter sp. S6.</title>
        <authorList>
            <person name="Tang Y."/>
            <person name="Ouyang W."/>
            <person name="Liu Q."/>
            <person name="Huang B."/>
            <person name="Guo Z."/>
            <person name="Lei P."/>
        </authorList>
    </citation>
    <scope>NUCLEOTIDE SEQUENCE</scope>
    <source>
        <strain evidence="4">S6</strain>
    </source>
</reference>
<keyword evidence="5" id="KW-1185">Reference proteome</keyword>
<feature type="active site" description="Proton acceptor" evidence="1">
    <location>
        <position position="22"/>
    </location>
</feature>
<feature type="binding site" evidence="2">
    <location>
        <position position="153"/>
    </location>
    <ligand>
        <name>substrate</name>
    </ligand>
</feature>
<dbReference type="GO" id="GO:0016758">
    <property type="term" value="F:hexosyltransferase activity"/>
    <property type="evidence" value="ECO:0007669"/>
    <property type="project" value="InterPro"/>
</dbReference>
<dbReference type="NCBIfam" id="TIGR03590">
    <property type="entry name" value="PseG"/>
    <property type="match status" value="1"/>
</dbReference>
<dbReference type="PANTHER" id="PTHR21015:SF22">
    <property type="entry name" value="GLYCOSYLTRANSFERASE"/>
    <property type="match status" value="1"/>
</dbReference>
<accession>A0A975G2I0</accession>
<dbReference type="InterPro" id="IPR020023">
    <property type="entry name" value="PseG"/>
</dbReference>
<dbReference type="EC" id="3.6.1.57" evidence="4"/>
<dbReference type="SUPFAM" id="SSF53756">
    <property type="entry name" value="UDP-Glycosyltransferase/glycogen phosphorylase"/>
    <property type="match status" value="1"/>
</dbReference>
<evidence type="ECO:0000256" key="1">
    <source>
        <dbReference type="PIRSR" id="PIRSR620023-1"/>
    </source>
</evidence>
<dbReference type="InterPro" id="IPR007235">
    <property type="entry name" value="Glyco_trans_28_C"/>
</dbReference>
<dbReference type="EMBL" id="CP073078">
    <property type="protein sequence ID" value="QUD89938.1"/>
    <property type="molecule type" value="Genomic_DNA"/>
</dbReference>
<evidence type="ECO:0000256" key="2">
    <source>
        <dbReference type="PIRSR" id="PIRSR620023-2"/>
    </source>
</evidence>
<sequence length="343" mass="35898">MTSTPQRVLFLCNAGPSVGGGHVMRCLTLAGALKQRGASCAFVASPEVSPFLAAFAGPEIERLRGTGEEAETLTRDGLLAIADWDASWVVVDHYGLAAGQEARLRGLAGRLLAMDDLKRPHDADLVLDSNLGRSGEDYPGAVVLAGPDYTLIRPAFRDLRDVSLMRRASQPDVSRVLVAMGLTDVDGITARVLEAIQPVLGERQVDVVLGGSAAGLDRVLKLAEADRRLEVHVDTRAMSALTAAADLAVGAGGSSTWERCCLGLPSITAILAENQRANAQAMEAAGATVALDAADPLFDSRLASVFKALCSDAKRLTELSFHAALLCDGTGAEKVAAKMLGGR</sequence>
<feature type="domain" description="Glycosyl transferase family 28 C-terminal" evidence="3">
    <location>
        <begin position="236"/>
        <end position="318"/>
    </location>
</feature>
<gene>
    <name evidence="4" type="primary">pseG</name>
    <name evidence="4" type="ORF">KCG34_08760</name>
</gene>
<organism evidence="4 5">
    <name type="scientific">Phenylobacterium montanum</name>
    <dbReference type="NCBI Taxonomy" id="2823693"/>
    <lineage>
        <taxon>Bacteria</taxon>
        <taxon>Pseudomonadati</taxon>
        <taxon>Pseudomonadota</taxon>
        <taxon>Alphaproteobacteria</taxon>
        <taxon>Caulobacterales</taxon>
        <taxon>Caulobacteraceae</taxon>
        <taxon>Phenylobacterium</taxon>
    </lineage>
</organism>
<keyword evidence="4" id="KW-0378">Hydrolase</keyword>
<protein>
    <submittedName>
        <fullName evidence="4">UDP-2,4-diacetamido-2,4, 6-trideoxy-beta-L-altropyranose hydrolase</fullName>
        <ecNumber evidence="4">3.6.1.57</ecNumber>
    </submittedName>
</protein>
<dbReference type="RefSeq" id="WP_211939989.1">
    <property type="nucleotide sequence ID" value="NZ_CP073078.1"/>
</dbReference>
<feature type="binding site" evidence="2">
    <location>
        <position position="258"/>
    </location>
    <ligand>
        <name>substrate</name>
    </ligand>
</feature>
<dbReference type="Gene3D" id="3.40.50.2000">
    <property type="entry name" value="Glycogen Phosphorylase B"/>
    <property type="match status" value="1"/>
</dbReference>
<evidence type="ECO:0000259" key="3">
    <source>
        <dbReference type="Pfam" id="PF04101"/>
    </source>
</evidence>
<dbReference type="KEGG" id="caul:KCG34_08760"/>